<reference evidence="1 2" key="1">
    <citation type="submission" date="2023-09" db="EMBL/GenBank/DDBJ databases">
        <title>The genome sequence of Streptomyces anthocyanicus.</title>
        <authorList>
            <person name="Mo P."/>
        </authorList>
    </citation>
    <scope>NUCLEOTIDE SEQUENCE [LARGE SCALE GENOMIC DNA]</scope>
    <source>
        <strain evidence="1 2">JCM 4387</strain>
    </source>
</reference>
<protein>
    <submittedName>
        <fullName evidence="1">Uncharacterized protein</fullName>
    </submittedName>
</protein>
<gene>
    <name evidence="1" type="ORF">RI060_29070</name>
</gene>
<evidence type="ECO:0000313" key="2">
    <source>
        <dbReference type="Proteomes" id="UP001249394"/>
    </source>
</evidence>
<sequence length="123" mass="13684">MDARMVTVSTADHGDVHMPEPFWCAGEHPAEGYREDIEHRSEDVILTVPTPCCGEQKLTTLTLVQRPFSRTDTTAKATVEFAEDYHDVTSAQLAEFTDALVALAVGPLHQFIERLQMLEGGQR</sequence>
<dbReference type="Pfam" id="PF21848">
    <property type="entry name" value="DUF6907"/>
    <property type="match status" value="1"/>
</dbReference>
<proteinExistence type="predicted"/>
<keyword evidence="2" id="KW-1185">Reference proteome</keyword>
<organism evidence="1 2">
    <name type="scientific">Streptomyces violaceus</name>
    <name type="common">Streptomyces venezuelae</name>
    <dbReference type="NCBI Taxonomy" id="1936"/>
    <lineage>
        <taxon>Bacteria</taxon>
        <taxon>Bacillati</taxon>
        <taxon>Actinomycetota</taxon>
        <taxon>Actinomycetes</taxon>
        <taxon>Kitasatosporales</taxon>
        <taxon>Streptomycetaceae</taxon>
        <taxon>Streptomyces</taxon>
    </lineage>
</organism>
<dbReference type="Proteomes" id="UP001249394">
    <property type="component" value="Chromosome"/>
</dbReference>
<dbReference type="EMBL" id="CP134213">
    <property type="protein sequence ID" value="WND21139.1"/>
    <property type="molecule type" value="Genomic_DNA"/>
</dbReference>
<evidence type="ECO:0000313" key="1">
    <source>
        <dbReference type="EMBL" id="WND21139.1"/>
    </source>
</evidence>
<name>A0ABY9UFG6_STRVL</name>
<accession>A0ABY9UFG6</accession>
<dbReference type="InterPro" id="IPR054202">
    <property type="entry name" value="DUF6907"/>
</dbReference>